<feature type="signal peptide" evidence="4">
    <location>
        <begin position="1"/>
        <end position="24"/>
    </location>
</feature>
<keyword evidence="7" id="KW-1185">Reference proteome</keyword>
<keyword evidence="2" id="KW-1015">Disulfide bond</keyword>
<dbReference type="SMART" id="SM00409">
    <property type="entry name" value="IG"/>
    <property type="match status" value="2"/>
</dbReference>
<dbReference type="Gene3D" id="2.60.40.10">
    <property type="entry name" value="Immunoglobulins"/>
    <property type="match status" value="2"/>
</dbReference>
<dbReference type="GO" id="GO:0002764">
    <property type="term" value="P:immune response-regulating signaling pathway"/>
    <property type="evidence" value="ECO:0007669"/>
    <property type="project" value="TreeGrafter"/>
</dbReference>
<evidence type="ECO:0000259" key="5">
    <source>
        <dbReference type="PROSITE" id="PS50835"/>
    </source>
</evidence>
<evidence type="ECO:0000256" key="1">
    <source>
        <dbReference type="ARBA" id="ARBA00022729"/>
    </source>
</evidence>
<accession>A0A8C3HIX2</accession>
<keyword evidence="3" id="KW-0393">Immunoglobulin domain</keyword>
<dbReference type="PANTHER" id="PTHR11738:SF186">
    <property type="entry name" value="OSTEOCLAST-ASSOCIATED IMMUNOGLOBULIN-LIKE RECEPTOR"/>
    <property type="match status" value="1"/>
</dbReference>
<dbReference type="InterPro" id="IPR013783">
    <property type="entry name" value="Ig-like_fold"/>
</dbReference>
<dbReference type="FunFam" id="2.60.40.10:FF:000049">
    <property type="entry name" value="Leukocyte immunoglobulin-like receptor subfamily B member 1"/>
    <property type="match status" value="2"/>
</dbReference>
<dbReference type="InterPro" id="IPR003599">
    <property type="entry name" value="Ig_sub"/>
</dbReference>
<sequence length="259" mass="27759">VDQEMSRKMRLGLFLLFLYEGSYPKPSISVSPGGVIPVGGKVTIRCRNQHLGMRFFLYKAGDGNYLTYTDPAGSEAEFPITSARREHGGSYTCRYSNRTVRAAYSEPSDPVQIIVAGEGPSLAPRGPVVLGGAVTVRCECRCAGTRVLLSKTGDPDIRRSMDSAGDVVEFPIRNVSQGDSGSYSCQYSTKWDPPIWSEPSDPVELVVTGEGSSSMSLFRAPHPAGLSAGLGPDGTLRARLCPEGARPLPLSLSWTPPST</sequence>
<dbReference type="SUPFAM" id="SSF48726">
    <property type="entry name" value="Immunoglobulin"/>
    <property type="match status" value="2"/>
</dbReference>
<feature type="chain" id="PRO_5034579281" description="Ig-like domain-containing protein" evidence="4">
    <location>
        <begin position="25"/>
        <end position="259"/>
    </location>
</feature>
<evidence type="ECO:0000256" key="3">
    <source>
        <dbReference type="ARBA" id="ARBA00023319"/>
    </source>
</evidence>
<evidence type="ECO:0000313" key="7">
    <source>
        <dbReference type="Proteomes" id="UP000694380"/>
    </source>
</evidence>
<reference evidence="6" key="1">
    <citation type="submission" date="2025-08" db="UniProtKB">
        <authorList>
            <consortium name="Ensembl"/>
        </authorList>
    </citation>
    <scope>IDENTIFICATION</scope>
</reference>
<dbReference type="Proteomes" id="UP000694380">
    <property type="component" value="Unplaced"/>
</dbReference>
<dbReference type="AlphaFoldDB" id="A0A8C3HIX2"/>
<dbReference type="InterPro" id="IPR007110">
    <property type="entry name" value="Ig-like_dom"/>
</dbReference>
<dbReference type="Pfam" id="PF13895">
    <property type="entry name" value="Ig_2"/>
    <property type="match status" value="1"/>
</dbReference>
<dbReference type="GeneTree" id="ENSGT01150000286974"/>
<evidence type="ECO:0000256" key="2">
    <source>
        <dbReference type="ARBA" id="ARBA00023157"/>
    </source>
</evidence>
<dbReference type="Ensembl" id="ENSCPBT00000022265.1">
    <property type="protein sequence ID" value="ENSCPBP00000018879.1"/>
    <property type="gene ID" value="ENSCPBG00000013673.1"/>
</dbReference>
<dbReference type="InterPro" id="IPR050412">
    <property type="entry name" value="Ig-like_Receptors_ImmuneReg"/>
</dbReference>
<evidence type="ECO:0000256" key="4">
    <source>
        <dbReference type="SAM" id="SignalP"/>
    </source>
</evidence>
<dbReference type="PANTHER" id="PTHR11738">
    <property type="entry name" value="MHC CLASS I NK CELL RECEPTOR"/>
    <property type="match status" value="1"/>
</dbReference>
<proteinExistence type="predicted"/>
<dbReference type="OMA" id="ISIRCNG"/>
<evidence type="ECO:0000313" key="6">
    <source>
        <dbReference type="Ensembl" id="ENSCPBP00000018879.1"/>
    </source>
</evidence>
<reference evidence="6" key="2">
    <citation type="submission" date="2025-09" db="UniProtKB">
        <authorList>
            <consortium name="Ensembl"/>
        </authorList>
    </citation>
    <scope>IDENTIFICATION</scope>
</reference>
<dbReference type="PROSITE" id="PS50835">
    <property type="entry name" value="IG_LIKE"/>
    <property type="match status" value="1"/>
</dbReference>
<protein>
    <recommendedName>
        <fullName evidence="5">Ig-like domain-containing protein</fullName>
    </recommendedName>
</protein>
<keyword evidence="1 4" id="KW-0732">Signal</keyword>
<organism evidence="6 7">
    <name type="scientific">Chrysemys picta bellii</name>
    <name type="common">Western painted turtle</name>
    <name type="synonym">Emys bellii</name>
    <dbReference type="NCBI Taxonomy" id="8478"/>
    <lineage>
        <taxon>Eukaryota</taxon>
        <taxon>Metazoa</taxon>
        <taxon>Chordata</taxon>
        <taxon>Craniata</taxon>
        <taxon>Vertebrata</taxon>
        <taxon>Euteleostomi</taxon>
        <taxon>Archelosauria</taxon>
        <taxon>Testudinata</taxon>
        <taxon>Testudines</taxon>
        <taxon>Cryptodira</taxon>
        <taxon>Durocryptodira</taxon>
        <taxon>Testudinoidea</taxon>
        <taxon>Emydidae</taxon>
        <taxon>Chrysemys</taxon>
    </lineage>
</organism>
<dbReference type="InterPro" id="IPR036179">
    <property type="entry name" value="Ig-like_dom_sf"/>
</dbReference>
<feature type="domain" description="Ig-like" evidence="5">
    <location>
        <begin position="26"/>
        <end position="105"/>
    </location>
</feature>
<name>A0A8C3HIX2_CHRPI</name>